<evidence type="ECO:0000256" key="2">
    <source>
        <dbReference type="ARBA" id="ARBA00023172"/>
    </source>
</evidence>
<evidence type="ECO:0000313" key="6">
    <source>
        <dbReference type="Proteomes" id="UP000182680"/>
    </source>
</evidence>
<dbReference type="GO" id="GO:0015689">
    <property type="term" value="P:molybdate ion transport"/>
    <property type="evidence" value="ECO:0007669"/>
    <property type="project" value="InterPro"/>
</dbReference>
<dbReference type="SUPFAM" id="SSF56349">
    <property type="entry name" value="DNA breaking-rejoining enzymes"/>
    <property type="match status" value="1"/>
</dbReference>
<keyword evidence="2" id="KW-0233">DNA recombination</keyword>
<name>A0AA94HS39_DESDE</name>
<evidence type="ECO:0000256" key="3">
    <source>
        <dbReference type="PROSITE-ProRule" id="PRU01213"/>
    </source>
</evidence>
<keyword evidence="1 3" id="KW-0500">Molybdenum</keyword>
<feature type="domain" description="Mop" evidence="4">
    <location>
        <begin position="268"/>
        <end position="334"/>
    </location>
</feature>
<comment type="caution">
    <text evidence="5">The sequence shown here is derived from an EMBL/GenBank/DDBJ whole genome shotgun (WGS) entry which is preliminary data.</text>
</comment>
<accession>A0AA94HS39</accession>
<dbReference type="GO" id="GO:0006310">
    <property type="term" value="P:DNA recombination"/>
    <property type="evidence" value="ECO:0007669"/>
    <property type="project" value="UniProtKB-KW"/>
</dbReference>
<dbReference type="InterPro" id="IPR008995">
    <property type="entry name" value="Mo/tungstate-bd_C_term_dom"/>
</dbReference>
<gene>
    <name evidence="5" type="ORF">SAMN02910291_01128</name>
</gene>
<evidence type="ECO:0000313" key="5">
    <source>
        <dbReference type="EMBL" id="SFW39389.1"/>
    </source>
</evidence>
<dbReference type="Pfam" id="PF03459">
    <property type="entry name" value="TOBE"/>
    <property type="match status" value="1"/>
</dbReference>
<evidence type="ECO:0000256" key="1">
    <source>
        <dbReference type="ARBA" id="ARBA00022505"/>
    </source>
</evidence>
<proteinExistence type="predicted"/>
<dbReference type="GO" id="GO:0015074">
    <property type="term" value="P:DNA integration"/>
    <property type="evidence" value="ECO:0007669"/>
    <property type="project" value="InterPro"/>
</dbReference>
<dbReference type="AlphaFoldDB" id="A0AA94HS39"/>
<dbReference type="InterPro" id="IPR004606">
    <property type="entry name" value="Mop_domain"/>
</dbReference>
<protein>
    <submittedName>
        <fullName evidence="5">Molybdate transport system regulatory protein</fullName>
    </submittedName>
</protein>
<dbReference type="Proteomes" id="UP000182680">
    <property type="component" value="Unassembled WGS sequence"/>
</dbReference>
<dbReference type="InterPro" id="IPR011010">
    <property type="entry name" value="DNA_brk_join_enz"/>
</dbReference>
<dbReference type="GO" id="GO:0003677">
    <property type="term" value="F:DNA binding"/>
    <property type="evidence" value="ECO:0007669"/>
    <property type="project" value="InterPro"/>
</dbReference>
<evidence type="ECO:0000259" key="4">
    <source>
        <dbReference type="PROSITE" id="PS51866"/>
    </source>
</evidence>
<reference evidence="6" key="1">
    <citation type="submission" date="2016-11" db="EMBL/GenBank/DDBJ databases">
        <authorList>
            <person name="Jaros S."/>
            <person name="Januszkiewicz K."/>
            <person name="Wedrychowicz H."/>
        </authorList>
    </citation>
    <scope>NUCLEOTIDE SEQUENCE [LARGE SCALE GENOMIC DNA]</scope>
    <source>
        <strain evidence="6">DSM 7057</strain>
    </source>
</reference>
<dbReference type="InterPro" id="IPR013762">
    <property type="entry name" value="Integrase-like_cat_sf"/>
</dbReference>
<organism evidence="5 6">
    <name type="scientific">Desulfovibrio desulfuricans</name>
    <dbReference type="NCBI Taxonomy" id="876"/>
    <lineage>
        <taxon>Bacteria</taxon>
        <taxon>Pseudomonadati</taxon>
        <taxon>Thermodesulfobacteriota</taxon>
        <taxon>Desulfovibrionia</taxon>
        <taxon>Desulfovibrionales</taxon>
        <taxon>Desulfovibrionaceae</taxon>
        <taxon>Desulfovibrio</taxon>
    </lineage>
</organism>
<dbReference type="EMBL" id="FPIW01000014">
    <property type="protein sequence ID" value="SFW39389.1"/>
    <property type="molecule type" value="Genomic_DNA"/>
</dbReference>
<dbReference type="Gene3D" id="2.40.50.100">
    <property type="match status" value="1"/>
</dbReference>
<dbReference type="SUPFAM" id="SSF50331">
    <property type="entry name" value="MOP-like"/>
    <property type="match status" value="1"/>
</dbReference>
<dbReference type="InterPro" id="IPR005116">
    <property type="entry name" value="Transp-assoc_OB_typ1"/>
</dbReference>
<dbReference type="PROSITE" id="PS51866">
    <property type="entry name" value="MOP"/>
    <property type="match status" value="1"/>
</dbReference>
<dbReference type="Gene3D" id="1.10.443.10">
    <property type="entry name" value="Intergrase catalytic core"/>
    <property type="match status" value="1"/>
</dbReference>
<sequence>MHSHLTRQQLEALTLRWEQWESEAATRAQKIARARLHLLFLVFRYGGLRLGEALSLEPCRAIDTVTGMMRVSGANAREILLPLSAMRHIRRILSLPQAAKPGFLRFDQGFVRKKFYAVGETMDLPAAMVGPRAIRYSRGLELLALHVPMPLVQKFLGQQGAAQLRAFLKFSGGEACRLLAGQKAGLESAGHNGPAAAADDGTNLFFGVVSGISSGMRKIQVELTTFSDVRLAALCSPEEAGLLELHENQVLSAHVDPARIVVCAEKMSASLVNCLHGVVESLHADMVETFVCLGLPDGTTLRATLDTRAVGKLHLVEGKKVFAYFPAGAVRLLAD</sequence>